<dbReference type="GO" id="GO:0046872">
    <property type="term" value="F:metal ion binding"/>
    <property type="evidence" value="ECO:0007669"/>
    <property type="project" value="InterPro"/>
</dbReference>
<proteinExistence type="inferred from homology"/>
<reference evidence="13" key="1">
    <citation type="submission" date="2021-06" db="EMBL/GenBank/DDBJ databases">
        <authorList>
            <person name="Kallberg Y."/>
            <person name="Tangrot J."/>
            <person name="Rosling A."/>
        </authorList>
    </citation>
    <scope>NUCLEOTIDE SEQUENCE</scope>
    <source>
        <strain evidence="13">IA702</strain>
    </source>
</reference>
<keyword evidence="6" id="KW-0249">Electron transport</keyword>
<organism evidence="13 14">
    <name type="scientific">Paraglomus occultum</name>
    <dbReference type="NCBI Taxonomy" id="144539"/>
    <lineage>
        <taxon>Eukaryota</taxon>
        <taxon>Fungi</taxon>
        <taxon>Fungi incertae sedis</taxon>
        <taxon>Mucoromycota</taxon>
        <taxon>Glomeromycotina</taxon>
        <taxon>Glomeromycetes</taxon>
        <taxon>Paraglomerales</taxon>
        <taxon>Paraglomeraceae</taxon>
        <taxon>Paraglomus</taxon>
    </lineage>
</organism>
<evidence type="ECO:0000313" key="14">
    <source>
        <dbReference type="Proteomes" id="UP000789572"/>
    </source>
</evidence>
<dbReference type="GO" id="GO:0005743">
    <property type="term" value="C:mitochondrial inner membrane"/>
    <property type="evidence" value="ECO:0007669"/>
    <property type="project" value="UniProtKB-SubCell"/>
</dbReference>
<keyword evidence="5" id="KW-0809">Transit peptide</keyword>
<dbReference type="AlphaFoldDB" id="A0A9N8ZTZ6"/>
<dbReference type="InterPro" id="IPR050361">
    <property type="entry name" value="MPP/UQCRC_Complex"/>
</dbReference>
<dbReference type="Proteomes" id="UP000789572">
    <property type="component" value="Unassembled WGS sequence"/>
</dbReference>
<dbReference type="EMBL" id="CAJVPJ010000290">
    <property type="protein sequence ID" value="CAG8507132.1"/>
    <property type="molecule type" value="Genomic_DNA"/>
</dbReference>
<dbReference type="Pfam" id="PF00675">
    <property type="entry name" value="Peptidase_M16"/>
    <property type="match status" value="1"/>
</dbReference>
<dbReference type="SUPFAM" id="SSF63411">
    <property type="entry name" value="LuxS/MPP-like metallohydrolase"/>
    <property type="match status" value="2"/>
</dbReference>
<dbReference type="InterPro" id="IPR007863">
    <property type="entry name" value="Peptidase_M16_C"/>
</dbReference>
<evidence type="ECO:0000256" key="10">
    <source>
        <dbReference type="ARBA" id="ARBA00040751"/>
    </source>
</evidence>
<dbReference type="InterPro" id="IPR011249">
    <property type="entry name" value="Metalloenz_LuxS/M16"/>
</dbReference>
<gene>
    <name evidence="13" type="ORF">POCULU_LOCUS2876</name>
</gene>
<accession>A0A9N8ZTZ6</accession>
<sequence length="410" mass="43607">MLRTGRYTTRLTSSLLRRNLATVVDSPPVQISKTKAGLNVVSVGGRSHNLTEIITINKDVTPASSLAIVVKAGSRFETTENAGVAHYLKNFAFKLLSDVVTKTKFAPWEFSEIREKIQFEKGLADNTPEVSVLESAHNVAFRNGLGNPLFANEISKVSSVDVVKSFADKVYTAGNVTVVGTGVNHDQLKSLAEEHLQDLPIGTSVSPTATQYFGGEARITSSLPDAHFVLAFPGASAGSSDFASLQVLRFLIDGDKHVKWGEGVSPLAKTINKLGHGTKVSMFNAGYSDAGLFGAHIYGSPKSVNATALAAVEQLKLAAETVKKEDLQRAAAKAAFETAASFDSRSAKAEIFGSQALSGKNSSITSAIEQIKNVKVEDVRNIAQKAIKSKPTVIALGDTQQLLFADALSI</sequence>
<evidence type="ECO:0000256" key="2">
    <source>
        <dbReference type="ARBA" id="ARBA00022448"/>
    </source>
</evidence>
<evidence type="ECO:0000259" key="11">
    <source>
        <dbReference type="Pfam" id="PF00675"/>
    </source>
</evidence>
<dbReference type="OrthoDB" id="6369905at2759"/>
<dbReference type="Pfam" id="PF05193">
    <property type="entry name" value="Peptidase_M16_C"/>
    <property type="match status" value="1"/>
</dbReference>
<dbReference type="FunFam" id="3.30.830.10:FF:000039">
    <property type="entry name" value="Ubiquinol-cytochrome c reductase core subunit 2"/>
    <property type="match status" value="1"/>
</dbReference>
<keyword evidence="2" id="KW-0813">Transport</keyword>
<evidence type="ECO:0000313" key="13">
    <source>
        <dbReference type="EMBL" id="CAG8507132.1"/>
    </source>
</evidence>
<dbReference type="PANTHER" id="PTHR11851:SF209">
    <property type="entry name" value="CYTOCHROME B-C1 COMPLEX SUBUNIT 2, MITOCHONDRIAL"/>
    <property type="match status" value="1"/>
</dbReference>
<dbReference type="InterPro" id="IPR011765">
    <property type="entry name" value="Pept_M16_N"/>
</dbReference>
<evidence type="ECO:0000256" key="1">
    <source>
        <dbReference type="ARBA" id="ARBA00004443"/>
    </source>
</evidence>
<keyword evidence="7" id="KW-0496">Mitochondrion</keyword>
<dbReference type="PANTHER" id="PTHR11851">
    <property type="entry name" value="METALLOPROTEASE"/>
    <property type="match status" value="1"/>
</dbReference>
<evidence type="ECO:0000256" key="3">
    <source>
        <dbReference type="ARBA" id="ARBA00022660"/>
    </source>
</evidence>
<comment type="similarity">
    <text evidence="9">Belongs to the peptidase M16 family. UQCRC2/QCR2 subfamily.</text>
</comment>
<keyword evidence="14" id="KW-1185">Reference proteome</keyword>
<evidence type="ECO:0000256" key="9">
    <source>
        <dbReference type="ARBA" id="ARBA00038146"/>
    </source>
</evidence>
<feature type="domain" description="Peptidase M16 N-terminal" evidence="11">
    <location>
        <begin position="53"/>
        <end position="94"/>
    </location>
</feature>
<evidence type="ECO:0000256" key="4">
    <source>
        <dbReference type="ARBA" id="ARBA00022792"/>
    </source>
</evidence>
<evidence type="ECO:0000256" key="8">
    <source>
        <dbReference type="ARBA" id="ARBA00023136"/>
    </source>
</evidence>
<dbReference type="Gene3D" id="3.30.830.10">
    <property type="entry name" value="Metalloenzyme, LuxS/M16 peptidase-like"/>
    <property type="match status" value="3"/>
</dbReference>
<evidence type="ECO:0000256" key="7">
    <source>
        <dbReference type="ARBA" id="ARBA00023128"/>
    </source>
</evidence>
<keyword evidence="3" id="KW-0679">Respiratory chain</keyword>
<keyword evidence="8" id="KW-0472">Membrane</keyword>
<protein>
    <recommendedName>
        <fullName evidence="10">Cytochrome b-c1 complex subunit 2, mitochondrial</fullName>
    </recommendedName>
</protein>
<comment type="subcellular location">
    <subcellularLocation>
        <location evidence="1">Mitochondrion inner membrane</location>
        <topology evidence="1">Peripheral membrane protein</topology>
        <orientation evidence="1">Matrix side</orientation>
    </subcellularLocation>
</comment>
<keyword evidence="4" id="KW-0999">Mitochondrion inner membrane</keyword>
<evidence type="ECO:0000259" key="12">
    <source>
        <dbReference type="Pfam" id="PF05193"/>
    </source>
</evidence>
<evidence type="ECO:0000256" key="5">
    <source>
        <dbReference type="ARBA" id="ARBA00022946"/>
    </source>
</evidence>
<comment type="caution">
    <text evidence="13">The sequence shown here is derived from an EMBL/GenBank/DDBJ whole genome shotgun (WGS) entry which is preliminary data.</text>
</comment>
<name>A0A9N8ZTZ6_9GLOM</name>
<evidence type="ECO:0000256" key="6">
    <source>
        <dbReference type="ARBA" id="ARBA00022982"/>
    </source>
</evidence>
<feature type="domain" description="Peptidase M16 C-terminal" evidence="12">
    <location>
        <begin position="160"/>
        <end position="332"/>
    </location>
</feature>